<dbReference type="PIRSF" id="PIRSF002741">
    <property type="entry name" value="MppA"/>
    <property type="match status" value="1"/>
</dbReference>
<protein>
    <submittedName>
        <fullName evidence="4">ABC transporter substrate-binding protein</fullName>
    </submittedName>
</protein>
<dbReference type="Proteomes" id="UP001500839">
    <property type="component" value="Unassembled WGS sequence"/>
</dbReference>
<name>A0ABP9C572_9ACTN</name>
<accession>A0ABP9C572</accession>
<dbReference type="PROSITE" id="PS51257">
    <property type="entry name" value="PROKAR_LIPOPROTEIN"/>
    <property type="match status" value="1"/>
</dbReference>
<dbReference type="SUPFAM" id="SSF53850">
    <property type="entry name" value="Periplasmic binding protein-like II"/>
    <property type="match status" value="1"/>
</dbReference>
<dbReference type="Gene3D" id="3.40.190.10">
    <property type="entry name" value="Periplasmic binding protein-like II"/>
    <property type="match status" value="1"/>
</dbReference>
<evidence type="ECO:0000313" key="5">
    <source>
        <dbReference type="Proteomes" id="UP001500839"/>
    </source>
</evidence>
<feature type="domain" description="Solute-binding protein family 5" evidence="3">
    <location>
        <begin position="112"/>
        <end position="459"/>
    </location>
</feature>
<keyword evidence="1 2" id="KW-0732">Signal</keyword>
<dbReference type="EMBL" id="BAABKQ010000001">
    <property type="protein sequence ID" value="GAA4803743.1"/>
    <property type="molecule type" value="Genomic_DNA"/>
</dbReference>
<dbReference type="InterPro" id="IPR039424">
    <property type="entry name" value="SBP_5"/>
</dbReference>
<dbReference type="PANTHER" id="PTHR30290">
    <property type="entry name" value="PERIPLASMIC BINDING COMPONENT OF ABC TRANSPORTER"/>
    <property type="match status" value="1"/>
</dbReference>
<dbReference type="Pfam" id="PF00496">
    <property type="entry name" value="SBP_bac_5"/>
    <property type="match status" value="1"/>
</dbReference>
<dbReference type="Gene3D" id="3.10.105.10">
    <property type="entry name" value="Dipeptide-binding Protein, Domain 3"/>
    <property type="match status" value="1"/>
</dbReference>
<proteinExistence type="predicted"/>
<dbReference type="CDD" id="cd00995">
    <property type="entry name" value="PBP2_NikA_DppA_OppA_like"/>
    <property type="match status" value="1"/>
</dbReference>
<dbReference type="PANTHER" id="PTHR30290:SF38">
    <property type="entry name" value="D,D-DIPEPTIDE-BINDING PERIPLASMIC PROTEIN DDPA-RELATED"/>
    <property type="match status" value="1"/>
</dbReference>
<comment type="caution">
    <text evidence="4">The sequence shown here is derived from an EMBL/GenBank/DDBJ whole genome shotgun (WGS) entry which is preliminary data.</text>
</comment>
<dbReference type="InterPro" id="IPR030678">
    <property type="entry name" value="Peptide/Ni-bd"/>
</dbReference>
<evidence type="ECO:0000313" key="4">
    <source>
        <dbReference type="EMBL" id="GAA4803743.1"/>
    </source>
</evidence>
<feature type="chain" id="PRO_5046298579" evidence="2">
    <location>
        <begin position="28"/>
        <end position="542"/>
    </location>
</feature>
<dbReference type="InterPro" id="IPR000914">
    <property type="entry name" value="SBP_5_dom"/>
</dbReference>
<sequence length="542" mass="58299">MDIRTKRLSPRLAAVLAAAALITTGCASSGDDTTSGSTGDSTVARIQDLSDGMVNVTEDAGPPVEGGTLSFAAYSEPKALDPAETIAAVTTGGTELVNIYDSLMRYDTTEQKVVPEMAKDLEHSDDYRTWTLTLRDGVDFSDGTPVDAGAVKASQERYVAAKGPEAGLWAANVVDISIPDDKTVVYTLNKTWPEFDLMLTSGPGMIVAASAGAPGDGFTPVGAGPFTLGEWRPGESMTLDANPDYWNGKPHLDAVKFVYMPTMEVSKDTFMGGGVDMTFVREPDDVTEMLDRGMPGYVNMTSAGNVYIINAAPGRPGADPRIRKAIQLAVDPSAVAQRAYGNPEFGEGVLFPEYSRWHTDAPGPTFDPEAAKRLVAEAKADGVNTTLVSINAPEQARQQQALALEAQLEAVGFTVDTKIMPTIGDQIRVIAAERDYDLGAWGLAYRESDPFPKMFATLTSDGKQTYGMPTSPEMDALVNRFQTATDMDQKLQVMAQIQQQVNEDVPFINLGYWAEYTTWHKNVHGMVGTSNSMILLGDAWKA</sequence>
<reference evidence="5" key="1">
    <citation type="journal article" date="2019" name="Int. J. Syst. Evol. Microbiol.">
        <title>The Global Catalogue of Microorganisms (GCM) 10K type strain sequencing project: providing services to taxonomists for standard genome sequencing and annotation.</title>
        <authorList>
            <consortium name="The Broad Institute Genomics Platform"/>
            <consortium name="The Broad Institute Genome Sequencing Center for Infectious Disease"/>
            <person name="Wu L."/>
            <person name="Ma J."/>
        </authorList>
    </citation>
    <scope>NUCLEOTIDE SEQUENCE [LARGE SCALE GENOMIC DNA]</scope>
    <source>
        <strain evidence="5">JCM 18542</strain>
    </source>
</reference>
<evidence type="ECO:0000256" key="2">
    <source>
        <dbReference type="SAM" id="SignalP"/>
    </source>
</evidence>
<evidence type="ECO:0000256" key="1">
    <source>
        <dbReference type="ARBA" id="ARBA00022729"/>
    </source>
</evidence>
<keyword evidence="5" id="KW-1185">Reference proteome</keyword>
<evidence type="ECO:0000259" key="3">
    <source>
        <dbReference type="Pfam" id="PF00496"/>
    </source>
</evidence>
<feature type="signal peptide" evidence="2">
    <location>
        <begin position="1"/>
        <end position="27"/>
    </location>
</feature>
<organism evidence="4 5">
    <name type="scientific">Tomitella cavernea</name>
    <dbReference type="NCBI Taxonomy" id="1387982"/>
    <lineage>
        <taxon>Bacteria</taxon>
        <taxon>Bacillati</taxon>
        <taxon>Actinomycetota</taxon>
        <taxon>Actinomycetes</taxon>
        <taxon>Mycobacteriales</taxon>
        <taxon>Tomitella</taxon>
    </lineage>
</organism>
<dbReference type="RefSeq" id="WP_200173242.1">
    <property type="nucleotide sequence ID" value="NZ_BAABKQ010000001.1"/>
</dbReference>
<gene>
    <name evidence="4" type="ORF">GCM10023353_02590</name>
</gene>